<proteinExistence type="predicted"/>
<dbReference type="RefSeq" id="WP_037975262.1">
    <property type="nucleotide sequence ID" value="NZ_JAXDSK010000055.1"/>
</dbReference>
<evidence type="ECO:0000313" key="2">
    <source>
        <dbReference type="Proteomes" id="UP000027665"/>
    </source>
</evidence>
<dbReference type="OrthoDB" id="456967at2"/>
<comment type="caution">
    <text evidence="1">The sequence shown here is derived from an EMBL/GenBank/DDBJ whole genome shotgun (WGS) entry which is preliminary data.</text>
</comment>
<organism evidence="1 2">
    <name type="scientific">Synergistes jonesii</name>
    <dbReference type="NCBI Taxonomy" id="2754"/>
    <lineage>
        <taxon>Bacteria</taxon>
        <taxon>Thermotogati</taxon>
        <taxon>Synergistota</taxon>
        <taxon>Synergistia</taxon>
        <taxon>Synergistales</taxon>
        <taxon>Synergistaceae</taxon>
        <taxon>Synergistes</taxon>
    </lineage>
</organism>
<dbReference type="EMBL" id="JMKI01000021">
    <property type="protein sequence ID" value="KEJ92608.1"/>
    <property type="molecule type" value="Genomic_DNA"/>
</dbReference>
<name>A0A073IQJ4_9BACT</name>
<dbReference type="STRING" id="2754.EH55_02285"/>
<dbReference type="eggNOG" id="ENOG50331FE">
    <property type="taxonomic scope" value="Bacteria"/>
</dbReference>
<evidence type="ECO:0000313" key="1">
    <source>
        <dbReference type="EMBL" id="KEJ92608.1"/>
    </source>
</evidence>
<dbReference type="AlphaFoldDB" id="A0A073IQJ4"/>
<sequence length="158" mass="17799">MPANKNPLTLAKAASLSQDRLNVKNSLDALPKKYRPKITVEDGSVSGSIDIDGDLAAKYPNDNRWDYVVGHLQGASEKVYFIEIHSATSKEVSRIIAKAKFLKEWAVSRATELWEMKGPDGKLYWLASDKMNIPKTSREYRLLSQHPSLRLMKSLPLK</sequence>
<dbReference type="Proteomes" id="UP000027665">
    <property type="component" value="Unassembled WGS sequence"/>
</dbReference>
<gene>
    <name evidence="1" type="ORF">EH55_02285</name>
</gene>
<reference evidence="1 2" key="1">
    <citation type="submission" date="2014-04" db="EMBL/GenBank/DDBJ databases">
        <title>Draft Genome Sequence of Synergistes jonesii.</title>
        <authorList>
            <person name="Coil D.A."/>
            <person name="Eisen J.A."/>
            <person name="Holland-Moritz H.E."/>
        </authorList>
    </citation>
    <scope>NUCLEOTIDE SEQUENCE [LARGE SCALE GENOMIC DNA]</scope>
    <source>
        <strain evidence="1 2">78-1</strain>
    </source>
</reference>
<protein>
    <submittedName>
        <fullName evidence="1">Uncharacterized protein</fullName>
    </submittedName>
</protein>
<dbReference type="GeneID" id="90983191"/>
<accession>A0A073IQJ4</accession>
<keyword evidence="2" id="KW-1185">Reference proteome</keyword>